<reference evidence="2" key="1">
    <citation type="submission" date="2021-01" db="EMBL/GenBank/DDBJ databases">
        <title>Active Sulfur Cycling in an Early Earth Analoge.</title>
        <authorList>
            <person name="Hahn C.R."/>
            <person name="Youssef N.H."/>
            <person name="Elshahed M."/>
        </authorList>
    </citation>
    <scope>NUCLEOTIDE SEQUENCE</scope>
    <source>
        <strain evidence="2">Zod_Metabat.1151</strain>
    </source>
</reference>
<dbReference type="Proteomes" id="UP000809243">
    <property type="component" value="Unassembled WGS sequence"/>
</dbReference>
<dbReference type="EMBL" id="JAFGDB010000031">
    <property type="protein sequence ID" value="MBN2067207.1"/>
    <property type="molecule type" value="Genomic_DNA"/>
</dbReference>
<evidence type="ECO:0000313" key="3">
    <source>
        <dbReference type="Proteomes" id="UP000809243"/>
    </source>
</evidence>
<feature type="domain" description="Rubrerythrin rubredoxin-like" evidence="1">
    <location>
        <begin position="15"/>
        <end position="39"/>
    </location>
</feature>
<dbReference type="InterPro" id="IPR048574">
    <property type="entry name" value="RUBY_RBDX"/>
</dbReference>
<dbReference type="Gene3D" id="2.20.28.10">
    <property type="match status" value="1"/>
</dbReference>
<accession>A0A938YW54</accession>
<dbReference type="SUPFAM" id="SSF57802">
    <property type="entry name" value="Rubredoxin-like"/>
    <property type="match status" value="1"/>
</dbReference>
<evidence type="ECO:0000313" key="2">
    <source>
        <dbReference type="EMBL" id="MBN2067207.1"/>
    </source>
</evidence>
<proteinExistence type="predicted"/>
<protein>
    <recommendedName>
        <fullName evidence="1">Rubrerythrin rubredoxin-like domain-containing protein</fullName>
    </recommendedName>
</protein>
<organism evidence="2 3">
    <name type="scientific">Candidatus Iainarchaeum sp</name>
    <dbReference type="NCBI Taxonomy" id="3101447"/>
    <lineage>
        <taxon>Archaea</taxon>
        <taxon>Candidatus Iainarchaeota</taxon>
        <taxon>Candidatus Iainarchaeia</taxon>
        <taxon>Candidatus Iainarchaeales</taxon>
        <taxon>Candidatus Iainarchaeaceae</taxon>
        <taxon>Candidatus Iainarchaeum</taxon>
    </lineage>
</organism>
<sequence>MPRTENTKGKGKIFWRCTVCNDIHFGMAGPEICPTCLEKNAYVEIDESEAAKFTGL</sequence>
<comment type="caution">
    <text evidence="2">The sequence shown here is derived from an EMBL/GenBank/DDBJ whole genome shotgun (WGS) entry which is preliminary data.</text>
</comment>
<gene>
    <name evidence="2" type="ORF">JW744_01940</name>
</gene>
<dbReference type="Pfam" id="PF21349">
    <property type="entry name" value="RUBY_RBDX"/>
    <property type="match status" value="1"/>
</dbReference>
<evidence type="ECO:0000259" key="1">
    <source>
        <dbReference type="Pfam" id="PF21349"/>
    </source>
</evidence>
<dbReference type="AlphaFoldDB" id="A0A938YW54"/>
<name>A0A938YW54_9ARCH</name>